<sequence>MATYNKRGYKAPKPEQEKEDNEFEQYNNIDSSNSKTAEVFNSLDQGANRMESWVVRNQKVIFGIVGAVALATLGYVGYDKFVVEPKNDDAANEMFQAQSYYNDALMNGTAKDSLFNLALNGGEGKLGFLGIIENYGGTQSADLANYYAGTAYLHKGDFPKAIEHLEKFKGNDAVLAPLALGAIGDAFSELGQQEQALEYYQKAAAKQKNDFTTPRYLNKAGLVALELGKKEEALKSFNEIKNNYQGSVEYRGVDALIGLAQ</sequence>
<dbReference type="EMBL" id="CP013690">
    <property type="protein sequence ID" value="ALU24971.1"/>
    <property type="molecule type" value="Genomic_DNA"/>
</dbReference>
<dbReference type="Proteomes" id="UP000069030">
    <property type="component" value="Chromosome"/>
</dbReference>
<evidence type="ECO:0000313" key="1">
    <source>
        <dbReference type="EMBL" id="ALU24971.1"/>
    </source>
</evidence>
<proteinExistence type="predicted"/>
<evidence type="ECO:0000313" key="2">
    <source>
        <dbReference type="Proteomes" id="UP000069030"/>
    </source>
</evidence>
<dbReference type="InterPro" id="IPR011990">
    <property type="entry name" value="TPR-like_helical_dom_sf"/>
</dbReference>
<organism evidence="1 2">
    <name type="scientific">Myroides odoratimimus</name>
    <dbReference type="NCBI Taxonomy" id="76832"/>
    <lineage>
        <taxon>Bacteria</taxon>
        <taxon>Pseudomonadati</taxon>
        <taxon>Bacteroidota</taxon>
        <taxon>Flavobacteriia</taxon>
        <taxon>Flavobacteriales</taxon>
        <taxon>Flavobacteriaceae</taxon>
        <taxon>Myroides</taxon>
    </lineage>
</organism>
<dbReference type="eggNOG" id="COG1729">
    <property type="taxonomic scope" value="Bacteria"/>
</dbReference>
<dbReference type="Gene3D" id="1.25.40.10">
    <property type="entry name" value="Tetratricopeptide repeat domain"/>
    <property type="match status" value="1"/>
</dbReference>
<protein>
    <submittedName>
        <fullName evidence="1">Uncharacterized protein</fullName>
    </submittedName>
</protein>
<reference evidence="1 2" key="1">
    <citation type="journal article" date="2016" name="J. Zhejiang Univ. Sci. B">
        <title>Antibiotic resistance mechanisms of Myroides sp.</title>
        <authorList>
            <person name="Hu S."/>
            <person name="Yuan S."/>
            <person name="Qu H."/>
            <person name="Jiang T."/>
            <person name="Zhou Y."/>
            <person name="Wang M."/>
            <person name="Ming D."/>
        </authorList>
    </citation>
    <scope>NUCLEOTIDE SEQUENCE [LARGE SCALE GENOMIC DNA]</scope>
    <source>
        <strain evidence="1 2">PR63039</strain>
    </source>
</reference>
<name>A0A0S7EEF3_9FLAO</name>
<dbReference type="KEGG" id="mod:AS202_01745"/>
<accession>A0A0S7EEF3</accession>
<dbReference type="InterPro" id="IPR019734">
    <property type="entry name" value="TPR_rpt"/>
</dbReference>
<dbReference type="PROSITE" id="PS50005">
    <property type="entry name" value="TPR"/>
    <property type="match status" value="1"/>
</dbReference>
<dbReference type="SMART" id="SM00028">
    <property type="entry name" value="TPR"/>
    <property type="match status" value="2"/>
</dbReference>
<dbReference type="RefSeq" id="WP_006260285.1">
    <property type="nucleotide sequence ID" value="NZ_BCMQ01000007.1"/>
</dbReference>
<gene>
    <name evidence="1" type="ORF">AS202_01745</name>
</gene>
<dbReference type="AlphaFoldDB" id="A0A0S7EEF3"/>
<dbReference type="Pfam" id="PF13432">
    <property type="entry name" value="TPR_16"/>
    <property type="match status" value="1"/>
</dbReference>
<dbReference type="SUPFAM" id="SSF48452">
    <property type="entry name" value="TPR-like"/>
    <property type="match status" value="1"/>
</dbReference>